<dbReference type="SMART" id="SM00422">
    <property type="entry name" value="HTH_MERR"/>
    <property type="match status" value="1"/>
</dbReference>
<dbReference type="PROSITE" id="PS50937">
    <property type="entry name" value="HTH_MERR_2"/>
    <property type="match status" value="1"/>
</dbReference>
<evidence type="ECO:0000313" key="3">
    <source>
        <dbReference type="EMBL" id="MFB9817988.1"/>
    </source>
</evidence>
<feature type="domain" description="HTH merR-type" evidence="2">
    <location>
        <begin position="11"/>
        <end position="79"/>
    </location>
</feature>
<sequence>MGQAEDRGRGVYAISVAAELVGTGQQNLRLYERKGLLEPGRTLGGTRQYSEDDLVTLRRIGELLDLGLNLAGIRMVLLLEADNRRLEGELRSANAPRDSV</sequence>
<keyword evidence="4" id="KW-1185">Reference proteome</keyword>
<keyword evidence="1" id="KW-0238">DNA-binding</keyword>
<proteinExistence type="predicted"/>
<protein>
    <submittedName>
        <fullName evidence="3">MerR family transcriptional regulator</fullName>
    </submittedName>
</protein>
<dbReference type="InterPro" id="IPR000551">
    <property type="entry name" value="MerR-type_HTH_dom"/>
</dbReference>
<dbReference type="RefSeq" id="WP_234753584.1">
    <property type="nucleotide sequence ID" value="NZ_BAAAWN010000001.1"/>
</dbReference>
<dbReference type="Gene3D" id="1.10.1660.10">
    <property type="match status" value="1"/>
</dbReference>
<evidence type="ECO:0000259" key="2">
    <source>
        <dbReference type="PROSITE" id="PS50937"/>
    </source>
</evidence>
<evidence type="ECO:0000256" key="1">
    <source>
        <dbReference type="ARBA" id="ARBA00023125"/>
    </source>
</evidence>
<accession>A0ABV5XTB8</accession>
<dbReference type="PANTHER" id="PTHR30204:SF58">
    <property type="entry name" value="HTH-TYPE TRANSCRIPTIONAL REGULATOR YFMP"/>
    <property type="match status" value="1"/>
</dbReference>
<evidence type="ECO:0000313" key="4">
    <source>
        <dbReference type="Proteomes" id="UP001589702"/>
    </source>
</evidence>
<dbReference type="InterPro" id="IPR009061">
    <property type="entry name" value="DNA-bd_dom_put_sf"/>
</dbReference>
<dbReference type="SUPFAM" id="SSF46955">
    <property type="entry name" value="Putative DNA-binding domain"/>
    <property type="match status" value="1"/>
</dbReference>
<comment type="caution">
    <text evidence="3">The sequence shown here is derived from an EMBL/GenBank/DDBJ whole genome shotgun (WGS) entry which is preliminary data.</text>
</comment>
<name>A0ABV5XTB8_ARTRM</name>
<dbReference type="Proteomes" id="UP001589702">
    <property type="component" value="Unassembled WGS sequence"/>
</dbReference>
<dbReference type="PRINTS" id="PR00040">
    <property type="entry name" value="HTHMERR"/>
</dbReference>
<organism evidence="3 4">
    <name type="scientific">Arthrobacter ramosus</name>
    <dbReference type="NCBI Taxonomy" id="1672"/>
    <lineage>
        <taxon>Bacteria</taxon>
        <taxon>Bacillati</taxon>
        <taxon>Actinomycetota</taxon>
        <taxon>Actinomycetes</taxon>
        <taxon>Micrococcales</taxon>
        <taxon>Micrococcaceae</taxon>
        <taxon>Arthrobacter</taxon>
    </lineage>
</organism>
<dbReference type="PANTHER" id="PTHR30204">
    <property type="entry name" value="REDOX-CYCLING DRUG-SENSING TRANSCRIPTIONAL ACTIVATOR SOXR"/>
    <property type="match status" value="1"/>
</dbReference>
<dbReference type="EMBL" id="JBHMBC010000002">
    <property type="protein sequence ID" value="MFB9817988.1"/>
    <property type="molecule type" value="Genomic_DNA"/>
</dbReference>
<reference evidence="3 4" key="1">
    <citation type="submission" date="2024-09" db="EMBL/GenBank/DDBJ databases">
        <authorList>
            <person name="Sun Q."/>
            <person name="Mori K."/>
        </authorList>
    </citation>
    <scope>NUCLEOTIDE SEQUENCE [LARGE SCALE GENOMIC DNA]</scope>
    <source>
        <strain evidence="3 4">JCM 1334</strain>
    </source>
</reference>
<gene>
    <name evidence="3" type="ORF">ACFFP1_00570</name>
</gene>
<dbReference type="Pfam" id="PF13411">
    <property type="entry name" value="MerR_1"/>
    <property type="match status" value="1"/>
</dbReference>
<dbReference type="InterPro" id="IPR047057">
    <property type="entry name" value="MerR_fam"/>
</dbReference>